<dbReference type="PANTHER" id="PTHR36175">
    <property type="entry name" value="CYANOPHYCINASE"/>
    <property type="match status" value="1"/>
</dbReference>
<comment type="function">
    <text evidence="2 9">Exopeptidase that catalyzes the hydrolytic cleavage of multi-L-arginyl-poly-L-aspartic acid (cyanophycin; a water-insoluble reserve polymer) into aspartate-arginine dipeptides.</text>
</comment>
<sequence length="285" mass="30505">MLELETRLAQQSMVISTQYPVMVVGGAEDKVNGCDILTAFFESAGGSAAKIGIIPCASREPTVVGDRYYQIFQKMGAQQVQVLDIRYRNECDEARWLEILNDCTGVFVTGGDQLRLCDLVGGTELIKTIKQKVALGQLKLAGTSAGAAMMGDRMIAGGSSGESPNQTLVELTEGLGIIPELLVDQHFHNRNRMARLMSAVAANPDKLGVGIDEDTCAALDGSGVFQVLGKGTVTVIDPGSLTHTNYPQADAAHPLSLHNLKVHVLSKGDRYDYKNRAVLANSGVR</sequence>
<feature type="active site" description="Charge relay system" evidence="10">
    <location>
        <position position="144"/>
    </location>
</feature>
<dbReference type="Gene3D" id="3.40.50.880">
    <property type="match status" value="1"/>
</dbReference>
<evidence type="ECO:0000256" key="5">
    <source>
        <dbReference type="ARBA" id="ARBA00015719"/>
    </source>
</evidence>
<keyword evidence="8 9" id="KW-0720">Serine protease</keyword>
<protein>
    <recommendedName>
        <fullName evidence="5 9">Cyanophycinase</fullName>
        <ecNumber evidence="4 9">3.4.15.6</ecNumber>
    </recommendedName>
</protein>
<evidence type="ECO:0000256" key="10">
    <source>
        <dbReference type="PIRSR" id="PIRSR032067-1"/>
    </source>
</evidence>
<keyword evidence="12" id="KW-1185">Reference proteome</keyword>
<evidence type="ECO:0000256" key="4">
    <source>
        <dbReference type="ARBA" id="ARBA00013115"/>
    </source>
</evidence>
<comment type="caution">
    <text evidence="11">The sequence shown here is derived from an EMBL/GenBank/DDBJ whole genome shotgun (WGS) entry which is preliminary data.</text>
</comment>
<evidence type="ECO:0000256" key="8">
    <source>
        <dbReference type="ARBA" id="ARBA00022825"/>
    </source>
</evidence>
<dbReference type="PANTHER" id="PTHR36175:SF1">
    <property type="entry name" value="CYANOPHYCINASE"/>
    <property type="match status" value="1"/>
</dbReference>
<keyword evidence="11" id="KW-0121">Carboxypeptidase</keyword>
<dbReference type="NCBIfam" id="TIGR02069">
    <property type="entry name" value="cyanophycinase"/>
    <property type="match status" value="1"/>
</dbReference>
<dbReference type="Proteomes" id="UP000625316">
    <property type="component" value="Unassembled WGS sequence"/>
</dbReference>
<evidence type="ECO:0000256" key="3">
    <source>
        <dbReference type="ARBA" id="ARBA00006534"/>
    </source>
</evidence>
<dbReference type="GO" id="GO:0008241">
    <property type="term" value="F:peptidyl-dipeptidase activity"/>
    <property type="evidence" value="ECO:0007669"/>
    <property type="project" value="UniProtKB-EC"/>
</dbReference>
<comment type="catalytic activity">
    <reaction evidence="1 9">
        <text>[L-4-(L-arginin-2-N-yl)aspartate](n) + H2O = [L-4-(L-arginin-2-N-yl)aspartate](n-1) + L-4-(L-arginin-2-N-yl)aspartate</text>
        <dbReference type="Rhea" id="RHEA:12845"/>
        <dbReference type="Rhea" id="RHEA-COMP:13728"/>
        <dbReference type="Rhea" id="RHEA-COMP:13734"/>
        <dbReference type="ChEBI" id="CHEBI:15377"/>
        <dbReference type="ChEBI" id="CHEBI:137986"/>
        <dbReference type="ChEBI" id="CHEBI:137991"/>
        <dbReference type="EC" id="3.4.15.6"/>
    </reaction>
</comment>
<dbReference type="PIRSF" id="PIRSF032067">
    <property type="entry name" value="Cyanophycinase"/>
    <property type="match status" value="1"/>
</dbReference>
<dbReference type="AlphaFoldDB" id="A0A928VSZ9"/>
<dbReference type="EMBL" id="JADEXQ010000072">
    <property type="protein sequence ID" value="MBE9031679.1"/>
    <property type="molecule type" value="Genomic_DNA"/>
</dbReference>
<keyword evidence="6 9" id="KW-0645">Protease</keyword>
<dbReference type="InterPro" id="IPR005320">
    <property type="entry name" value="Peptidase_S51"/>
</dbReference>
<evidence type="ECO:0000256" key="6">
    <source>
        <dbReference type="ARBA" id="ARBA00022670"/>
    </source>
</evidence>
<dbReference type="CDD" id="cd03145">
    <property type="entry name" value="GAT1_cyanophycinase"/>
    <property type="match status" value="1"/>
</dbReference>
<dbReference type="GO" id="GO:0004180">
    <property type="term" value="F:carboxypeptidase activity"/>
    <property type="evidence" value="ECO:0007669"/>
    <property type="project" value="UniProtKB-KW"/>
</dbReference>
<keyword evidence="7 9" id="KW-0378">Hydrolase</keyword>
<dbReference type="EC" id="3.4.15.6" evidence="4 9"/>
<dbReference type="Pfam" id="PF03575">
    <property type="entry name" value="Peptidase_S51"/>
    <property type="match status" value="1"/>
</dbReference>
<name>A0A928VSZ9_9CYAN</name>
<evidence type="ECO:0000256" key="9">
    <source>
        <dbReference type="PIRNR" id="PIRNR032067"/>
    </source>
</evidence>
<organism evidence="11 12">
    <name type="scientific">Romeriopsis navalis LEGE 11480</name>
    <dbReference type="NCBI Taxonomy" id="2777977"/>
    <lineage>
        <taxon>Bacteria</taxon>
        <taxon>Bacillati</taxon>
        <taxon>Cyanobacteriota</taxon>
        <taxon>Cyanophyceae</taxon>
        <taxon>Leptolyngbyales</taxon>
        <taxon>Leptolyngbyaceae</taxon>
        <taxon>Romeriopsis</taxon>
        <taxon>Romeriopsis navalis</taxon>
    </lineage>
</organism>
<dbReference type="GO" id="GO:0006508">
    <property type="term" value="P:proteolysis"/>
    <property type="evidence" value="ECO:0007669"/>
    <property type="project" value="UniProtKB-KW"/>
</dbReference>
<gene>
    <name evidence="11" type="ORF">IQ266_18255</name>
</gene>
<dbReference type="SUPFAM" id="SSF52317">
    <property type="entry name" value="Class I glutamine amidotransferase-like"/>
    <property type="match status" value="1"/>
</dbReference>
<evidence type="ECO:0000313" key="11">
    <source>
        <dbReference type="EMBL" id="MBE9031679.1"/>
    </source>
</evidence>
<dbReference type="InterPro" id="IPR029062">
    <property type="entry name" value="Class_I_gatase-like"/>
</dbReference>
<reference evidence="11" key="1">
    <citation type="submission" date="2020-10" db="EMBL/GenBank/DDBJ databases">
        <authorList>
            <person name="Castelo-Branco R."/>
            <person name="Eusebio N."/>
            <person name="Adriana R."/>
            <person name="Vieira A."/>
            <person name="Brugerolle De Fraissinette N."/>
            <person name="Rezende De Castro R."/>
            <person name="Schneider M.P."/>
            <person name="Vasconcelos V."/>
            <person name="Leao P.N."/>
        </authorList>
    </citation>
    <scope>NUCLEOTIDE SEQUENCE</scope>
    <source>
        <strain evidence="11">LEGE 11480</strain>
    </source>
</reference>
<proteinExistence type="inferred from homology"/>
<evidence type="ECO:0000256" key="1">
    <source>
        <dbReference type="ARBA" id="ARBA00001092"/>
    </source>
</evidence>
<evidence type="ECO:0000256" key="7">
    <source>
        <dbReference type="ARBA" id="ARBA00022801"/>
    </source>
</evidence>
<evidence type="ECO:0000256" key="2">
    <source>
        <dbReference type="ARBA" id="ARBA00002039"/>
    </source>
</evidence>
<dbReference type="InterPro" id="IPR011811">
    <property type="entry name" value="Peptidase_S51_cyanophycinase"/>
</dbReference>
<dbReference type="GO" id="GO:0008236">
    <property type="term" value="F:serine-type peptidase activity"/>
    <property type="evidence" value="ECO:0007669"/>
    <property type="project" value="UniProtKB-KW"/>
</dbReference>
<comment type="similarity">
    <text evidence="3 9">Belongs to the peptidase S51 family.</text>
</comment>
<feature type="active site" description="Charge relay system" evidence="10">
    <location>
        <position position="213"/>
    </location>
</feature>
<evidence type="ECO:0000313" key="12">
    <source>
        <dbReference type="Proteomes" id="UP000625316"/>
    </source>
</evidence>
<feature type="active site" description="Charge relay system" evidence="10">
    <location>
        <position position="186"/>
    </location>
</feature>
<accession>A0A928VSZ9</accession>